<dbReference type="InterPro" id="IPR039930">
    <property type="entry name" value="RALGAPB"/>
</dbReference>
<feature type="domain" description="Ral GTPase-activating protein subunit alpha/beta N-terminal" evidence="2">
    <location>
        <begin position="154"/>
        <end position="277"/>
    </location>
</feature>
<dbReference type="InterPro" id="IPR035974">
    <property type="entry name" value="Rap/Ran-GAP_sf"/>
</dbReference>
<evidence type="ECO:0000313" key="4">
    <source>
        <dbReference type="WBParaSite" id="PgR017X_g093_t05"/>
    </source>
</evidence>
<feature type="region of interest" description="Disordered" evidence="1">
    <location>
        <begin position="1347"/>
        <end position="1437"/>
    </location>
</feature>
<dbReference type="InterPro" id="IPR046859">
    <property type="entry name" value="RGPA/RALGAPB_N"/>
</dbReference>
<feature type="region of interest" description="Disordered" evidence="1">
    <location>
        <begin position="590"/>
        <end position="611"/>
    </location>
</feature>
<name>A0A915AYG8_PARUN</name>
<feature type="region of interest" description="Disordered" evidence="1">
    <location>
        <begin position="434"/>
        <end position="455"/>
    </location>
</feature>
<organism evidence="3 4">
    <name type="scientific">Parascaris univalens</name>
    <name type="common">Nematode worm</name>
    <dbReference type="NCBI Taxonomy" id="6257"/>
    <lineage>
        <taxon>Eukaryota</taxon>
        <taxon>Metazoa</taxon>
        <taxon>Ecdysozoa</taxon>
        <taxon>Nematoda</taxon>
        <taxon>Chromadorea</taxon>
        <taxon>Rhabditida</taxon>
        <taxon>Spirurina</taxon>
        <taxon>Ascaridomorpha</taxon>
        <taxon>Ascaridoidea</taxon>
        <taxon>Ascarididae</taxon>
        <taxon>Parascaris</taxon>
    </lineage>
</organism>
<evidence type="ECO:0000259" key="2">
    <source>
        <dbReference type="Pfam" id="PF20412"/>
    </source>
</evidence>
<dbReference type="Proteomes" id="UP000887569">
    <property type="component" value="Unplaced"/>
</dbReference>
<dbReference type="GO" id="GO:0051056">
    <property type="term" value="P:regulation of small GTPase mediated signal transduction"/>
    <property type="evidence" value="ECO:0007669"/>
    <property type="project" value="InterPro"/>
</dbReference>
<proteinExistence type="predicted"/>
<evidence type="ECO:0000256" key="1">
    <source>
        <dbReference type="SAM" id="MobiDB-lite"/>
    </source>
</evidence>
<dbReference type="WBParaSite" id="PgR017X_g093_t05">
    <property type="protein sequence ID" value="PgR017X_g093_t05"/>
    <property type="gene ID" value="PgR017X_g093"/>
</dbReference>
<dbReference type="GO" id="GO:0005096">
    <property type="term" value="F:GTPase activator activity"/>
    <property type="evidence" value="ECO:0007669"/>
    <property type="project" value="InterPro"/>
</dbReference>
<dbReference type="SUPFAM" id="SSF111347">
    <property type="entry name" value="Rap/Ran-GAP"/>
    <property type="match status" value="2"/>
</dbReference>
<evidence type="ECO:0000313" key="3">
    <source>
        <dbReference type="Proteomes" id="UP000887569"/>
    </source>
</evidence>
<dbReference type="PANTHER" id="PTHR21344:SF1">
    <property type="entry name" value="RAL GTPASE-ACTIVATING PROTEIN SUBUNIT BETA"/>
    <property type="match status" value="1"/>
</dbReference>
<feature type="compositionally biased region" description="Polar residues" evidence="1">
    <location>
        <begin position="1373"/>
        <end position="1388"/>
    </location>
</feature>
<protein>
    <submittedName>
        <fullName evidence="4">Ral GTPase-activating protein subunit alpha/beta N-terminal domain-containing protein</fullName>
    </submittedName>
</protein>
<reference evidence="4" key="1">
    <citation type="submission" date="2022-11" db="UniProtKB">
        <authorList>
            <consortium name="WormBaseParasite"/>
        </authorList>
    </citation>
    <scope>IDENTIFICATION</scope>
</reference>
<feature type="compositionally biased region" description="Polar residues" evidence="1">
    <location>
        <begin position="599"/>
        <end position="611"/>
    </location>
</feature>
<dbReference type="PANTHER" id="PTHR21344">
    <property type="entry name" value="RAL GTPASE-ACTIVATING PROTEIN SUBUNIT BETA"/>
    <property type="match status" value="1"/>
</dbReference>
<keyword evidence="3" id="KW-1185">Reference proteome</keyword>
<feature type="compositionally biased region" description="Polar residues" evidence="1">
    <location>
        <begin position="1418"/>
        <end position="1429"/>
    </location>
</feature>
<accession>A0A915AYG8</accession>
<dbReference type="Pfam" id="PF20412">
    <property type="entry name" value="RALGAPB_N"/>
    <property type="match status" value="1"/>
</dbReference>
<feature type="compositionally biased region" description="Low complexity" evidence="1">
    <location>
        <begin position="1395"/>
        <end position="1409"/>
    </location>
</feature>
<sequence length="1583" mass="175436">MYEEWPLLEFRSLQHDSTLSLFSKDAGECVAEVLMREIVEHAEKCDNVGQWPVETDEQLSWLMQVASYALTLSYAPSKEYEALRAAVRTYVVWLSALVKEPHPGVPKPLKMDPQKYASEMFDALRVIFTRRVLTGSTPGSASINAPLSENDVAISRQAHEMQVVLKTITMLNSNCKEEHREYVWARSLHFLLNVGDLLLAGQSMPEEVSAVMAPKMTQTLLDEFLRAARAELIPYPSYWKTLSVLCRRWRHQVSLIENWARKVLSLSVLIVQEVFGPNYCAIKIVDEEVKEFASLIGAKSDDGSHSILHVCWFEMLHLLGNPASIAHFDPCSVGAVSHSPIQALLSTGGKMDLEGRPLVAGLGEEMSVYTVGKLRQCFFVACAAVSKLIDIFYGDSKVSIEFRESDELMRQWAECSRTLYEEWLKHQQAIQRSSSGSVGAGDNGTLTASGQSVQGGSVGSAGGNILKSAFGIQGSSHSSKTRPSSERSLLANSTAPSFGVISSGDMPPEIPKPSASQFVWHYLRSNRVYPPYVGERQPKVSRMLDMFIDWLVQSSLVKPARYRQTEALSDVGSQRSMSSFGTDEAVMEGTASGAEGGHASTSESAVTRRSFAQSTASSGDAHSFAMATLEWPGVDGISAGRAAAIGALCRIICSKTSKETLADSQLAQFYKVIHEALLERDRLILCSVIYFGENMFRLGLKGVEVVLPLFVVAIDIILTESAKLRLHPSISEVEMRRACLRCLSSIISWPTTFGSARIADPSHVSFSSSGYSIPEEHSTSYIELLPRIHRNLIYSLRHETDAANLHLTLALCNILCEESCTYDMCFAEERQFKEQSGTRKNGEDDTEADKGYCVSVLRSVVSAICDNMCKPQWSSELSVCLAAIDCLNAVTNLHPSMLFYRRDLSTGFLIVTSLCRFIDTQLMKPPPLHSRDLHSSVVAAYTSLAVWLCAAPLLVETESCLATVAETIEFGIYGGKNLAISERKAASKRVHDAAEFLLYNLFTAVGRRRINGIVDERRLLYRYGPQAIDTTKFRHFLVKQQTLISIYEATKLTQISQGRPSLFFVVRTPHHAATATVARLYAHPDAADGQNVVENEYDSPVSSENRTSNAAVVEPPKSFQIPASVYKPMCKLDSVIPPLHPTSETDKILMELSDIRRTMQGSESCRRASDERNVWLREPLASELAKPIQPMPAVSECDAGRVFLYDMGLISEEAFKARDILMLDSARSDEFYCDLHEMVDRSPTKLIQSVSLFYVRDGQKTASEILENAMNLQSVCGEFCAMLAELGEGVEVATHPHWTGSWRTAFSSERKPFDEQNGGDHYVLDGQSHCLWWADAHVEVAYTMPTERCRRKSPESGEVEPNVAGYNDEQSDPEGSSSKLQRNQCSSSGDERSTGRASGGSARSSGGTSEPHIPAANKSKSTTNISNGSFGERGGSSLVKRNADQRVFVIWLERLEDMRHFPTEEMFAVTGDGSSHQYSRSGRPDCVAIFLHQIETGLIRIHVNGDWTKCGLPGPLVDECVVSESVLPSLLRLTVISIARRKTVELENYQMIYSRRRMAIQDFARKYAITQTYTDFIERLITP</sequence>